<evidence type="ECO:0000256" key="1">
    <source>
        <dbReference type="ARBA" id="ARBA00022801"/>
    </source>
</evidence>
<organism evidence="3 4">
    <name type="scientific">Jeotgalibacillus soli</name>
    <dbReference type="NCBI Taxonomy" id="889306"/>
    <lineage>
        <taxon>Bacteria</taxon>
        <taxon>Bacillati</taxon>
        <taxon>Bacillota</taxon>
        <taxon>Bacilli</taxon>
        <taxon>Bacillales</taxon>
        <taxon>Caryophanaceae</taxon>
        <taxon>Jeotgalibacillus</taxon>
    </lineage>
</organism>
<protein>
    <submittedName>
        <fullName evidence="3">Phosphoserine phosphatase</fullName>
        <ecNumber evidence="3">3.1.3.3</ecNumber>
    </submittedName>
</protein>
<dbReference type="InterPro" id="IPR001932">
    <property type="entry name" value="PPM-type_phosphatase-like_dom"/>
</dbReference>
<dbReference type="EC" id="3.1.3.3" evidence="3"/>
<dbReference type="EMBL" id="JXRP01000006">
    <property type="protein sequence ID" value="KIL52210.1"/>
    <property type="molecule type" value="Genomic_DNA"/>
</dbReference>
<dbReference type="Pfam" id="PF08673">
    <property type="entry name" value="RsbU_N"/>
    <property type="match status" value="1"/>
</dbReference>
<gene>
    <name evidence="3" type="ORF">KP78_05800</name>
</gene>
<dbReference type="STRING" id="889306.KP78_05800"/>
<dbReference type="SMART" id="SM00331">
    <property type="entry name" value="PP2C_SIG"/>
    <property type="match status" value="1"/>
</dbReference>
<dbReference type="InterPro" id="IPR052016">
    <property type="entry name" value="Bact_Sigma-Reg"/>
</dbReference>
<dbReference type="OrthoDB" id="311592at2"/>
<dbReference type="GO" id="GO:0016791">
    <property type="term" value="F:phosphatase activity"/>
    <property type="evidence" value="ECO:0007669"/>
    <property type="project" value="TreeGrafter"/>
</dbReference>
<dbReference type="Pfam" id="PF07228">
    <property type="entry name" value="SpoIIE"/>
    <property type="match status" value="1"/>
</dbReference>
<name>A0A0C2RPK3_9BACL</name>
<dbReference type="PATRIC" id="fig|889306.3.peg.579"/>
<keyword evidence="1 3" id="KW-0378">Hydrolase</keyword>
<sequence>MDFRKTMEEKYLSIVKHYIQTQSEQGLYAGQQFSRRALEQKISPEEVISLQKSTMQELMPELPEEVWHSYDILLEIMTGYGFAFREHQSLLSKQQELKNEIEIAANVQETLLGTSIPSVEGLDIGAISVPAKQMNGDYFHFVQDGNHSVNVAIADVIGKGIPAALCMSMIKYAMDSLPEYRKDPSAVLGSLNRVVEQNIDDSMFITMFYGMYELRSNILHFASAGHEPGFFYCSKTGEFKDLKARGLLLGVDKGASYKRYEQFVEVGDMIILMSDGVTECRTDKGFIERETLISYINNHIFLPAQEIVNNIYRELERLQHFQLRDDFTLIIMKRTN</sequence>
<evidence type="ECO:0000259" key="2">
    <source>
        <dbReference type="PROSITE" id="PS51746"/>
    </source>
</evidence>
<proteinExistence type="predicted"/>
<dbReference type="SUPFAM" id="SSF81606">
    <property type="entry name" value="PP2C-like"/>
    <property type="match status" value="1"/>
</dbReference>
<dbReference type="SUPFAM" id="SSF101215">
    <property type="entry name" value="KaiA/RbsU domain"/>
    <property type="match status" value="1"/>
</dbReference>
<reference evidence="3 4" key="1">
    <citation type="submission" date="2015-01" db="EMBL/GenBank/DDBJ databases">
        <title>Genome sequencing of Jeotgalibacillus soli.</title>
        <authorList>
            <person name="Goh K.M."/>
            <person name="Chan K.-G."/>
            <person name="Yaakop A.S."/>
            <person name="Ee R."/>
            <person name="Gan H.M."/>
            <person name="Chan C.S."/>
        </authorList>
    </citation>
    <scope>NUCLEOTIDE SEQUENCE [LARGE SCALE GENOMIC DNA]</scope>
    <source>
        <strain evidence="3 4">P9</strain>
    </source>
</reference>
<dbReference type="PANTHER" id="PTHR43156">
    <property type="entry name" value="STAGE II SPORULATION PROTEIN E-RELATED"/>
    <property type="match status" value="1"/>
</dbReference>
<dbReference type="FunFam" id="3.60.40.10:FF:000045">
    <property type="entry name" value="Stage II sporulation protein E"/>
    <property type="match status" value="1"/>
</dbReference>
<feature type="domain" description="PPM-type phosphatase" evidence="2">
    <location>
        <begin position="123"/>
        <end position="334"/>
    </location>
</feature>
<dbReference type="PROSITE" id="PS51746">
    <property type="entry name" value="PPM_2"/>
    <property type="match status" value="1"/>
</dbReference>
<dbReference type="InterPro" id="IPR036457">
    <property type="entry name" value="PPM-type-like_dom_sf"/>
</dbReference>
<comment type="caution">
    <text evidence="3">The sequence shown here is derived from an EMBL/GenBank/DDBJ whole genome shotgun (WGS) entry which is preliminary data.</text>
</comment>
<dbReference type="PANTHER" id="PTHR43156:SF15">
    <property type="entry name" value="PHOSPHOSERINE PHOSPHATASE RSBU"/>
    <property type="match status" value="1"/>
</dbReference>
<dbReference type="InterPro" id="IPR017944">
    <property type="entry name" value="KaiA/RbsU_helical_domain_sf"/>
</dbReference>
<evidence type="ECO:0000313" key="4">
    <source>
        <dbReference type="Proteomes" id="UP000031938"/>
    </source>
</evidence>
<dbReference type="AlphaFoldDB" id="A0A0C2RPK3"/>
<accession>A0A0C2RPK3</accession>
<dbReference type="Gene3D" id="1.10.1240.30">
    <property type="entry name" value="KaiA/RbsU domain"/>
    <property type="match status" value="1"/>
</dbReference>
<evidence type="ECO:0000313" key="3">
    <source>
        <dbReference type="EMBL" id="KIL52210.1"/>
    </source>
</evidence>
<dbReference type="Gene3D" id="3.60.40.10">
    <property type="entry name" value="PPM-type phosphatase domain"/>
    <property type="match status" value="1"/>
</dbReference>
<dbReference type="InterPro" id="IPR014787">
    <property type="entry name" value="PSer_Pase_RsbU_N"/>
</dbReference>
<dbReference type="RefSeq" id="WP_041086031.1">
    <property type="nucleotide sequence ID" value="NZ_JXRP01000006.1"/>
</dbReference>
<dbReference type="Proteomes" id="UP000031938">
    <property type="component" value="Unassembled WGS sequence"/>
</dbReference>
<keyword evidence="4" id="KW-1185">Reference proteome</keyword>